<dbReference type="EMBL" id="KZ357823">
    <property type="protein sequence ID" value="PIO59442.1"/>
    <property type="molecule type" value="Genomic_DNA"/>
</dbReference>
<evidence type="ECO:0000313" key="2">
    <source>
        <dbReference type="Proteomes" id="UP000230423"/>
    </source>
</evidence>
<gene>
    <name evidence="1" type="ORF">TELCIR_19095</name>
</gene>
<sequence length="109" mass="12386">MANVFLAVSENPVGEEFMLNFLLERWEEILESLVTEHRAVEKVIKYCSAGIRSKQQIDQLKNLQKNGRNARNYGFCTPSNAHALGVKCAIKGGKWKRKKAMILFMTGEL</sequence>
<dbReference type="OrthoDB" id="5825230at2759"/>
<protein>
    <submittedName>
        <fullName evidence="1">Uncharacterized protein</fullName>
    </submittedName>
</protein>
<proteinExistence type="predicted"/>
<accession>A0A2G9TPQ7</accession>
<reference evidence="1 2" key="1">
    <citation type="submission" date="2015-09" db="EMBL/GenBank/DDBJ databases">
        <title>Draft genome of the parasitic nematode Teladorsagia circumcincta isolate WARC Sus (inbred).</title>
        <authorList>
            <person name="Mitreva M."/>
        </authorList>
    </citation>
    <scope>NUCLEOTIDE SEQUENCE [LARGE SCALE GENOMIC DNA]</scope>
    <source>
        <strain evidence="1 2">S</strain>
    </source>
</reference>
<organism evidence="1 2">
    <name type="scientific">Teladorsagia circumcincta</name>
    <name type="common">Brown stomach worm</name>
    <name type="synonym">Ostertagia circumcincta</name>
    <dbReference type="NCBI Taxonomy" id="45464"/>
    <lineage>
        <taxon>Eukaryota</taxon>
        <taxon>Metazoa</taxon>
        <taxon>Ecdysozoa</taxon>
        <taxon>Nematoda</taxon>
        <taxon>Chromadorea</taxon>
        <taxon>Rhabditida</taxon>
        <taxon>Rhabditina</taxon>
        <taxon>Rhabditomorpha</taxon>
        <taxon>Strongyloidea</taxon>
        <taxon>Trichostrongylidae</taxon>
        <taxon>Teladorsagia</taxon>
    </lineage>
</organism>
<evidence type="ECO:0000313" key="1">
    <source>
        <dbReference type="EMBL" id="PIO59442.1"/>
    </source>
</evidence>
<dbReference type="AlphaFoldDB" id="A0A2G9TPQ7"/>
<dbReference type="Gene3D" id="1.25.50.20">
    <property type="match status" value="1"/>
</dbReference>
<dbReference type="Proteomes" id="UP000230423">
    <property type="component" value="Unassembled WGS sequence"/>
</dbReference>
<feature type="non-terminal residue" evidence="1">
    <location>
        <position position="109"/>
    </location>
</feature>
<keyword evidence="2" id="KW-1185">Reference proteome</keyword>
<name>A0A2G9TPQ7_TELCI</name>